<evidence type="ECO:0000313" key="6">
    <source>
        <dbReference type="EMBL" id="SCA57499.1"/>
    </source>
</evidence>
<evidence type="ECO:0000256" key="4">
    <source>
        <dbReference type="ARBA" id="ARBA00023163"/>
    </source>
</evidence>
<dbReference type="GO" id="GO:0003677">
    <property type="term" value="F:DNA binding"/>
    <property type="evidence" value="ECO:0007669"/>
    <property type="project" value="UniProtKB-KW"/>
</dbReference>
<dbReference type="GO" id="GO:0005829">
    <property type="term" value="C:cytosol"/>
    <property type="evidence" value="ECO:0007669"/>
    <property type="project" value="TreeGrafter"/>
</dbReference>
<organism evidence="6 7">
    <name type="scientific">Candidatus Terasakiella magnetica</name>
    <dbReference type="NCBI Taxonomy" id="1867952"/>
    <lineage>
        <taxon>Bacteria</taxon>
        <taxon>Pseudomonadati</taxon>
        <taxon>Pseudomonadota</taxon>
        <taxon>Alphaproteobacteria</taxon>
        <taxon>Rhodospirillales</taxon>
        <taxon>Terasakiellaceae</taxon>
        <taxon>Terasakiella</taxon>
    </lineage>
</organism>
<dbReference type="Gene3D" id="1.10.260.40">
    <property type="entry name" value="lambda repressor-like DNA-binding domains"/>
    <property type="match status" value="1"/>
</dbReference>
<dbReference type="RefSeq" id="WP_069189534.1">
    <property type="nucleotide sequence ID" value="NZ_FLYE01000045.1"/>
</dbReference>
<evidence type="ECO:0000256" key="3">
    <source>
        <dbReference type="ARBA" id="ARBA00023125"/>
    </source>
</evidence>
<dbReference type="Proteomes" id="UP000231658">
    <property type="component" value="Unassembled WGS sequence"/>
</dbReference>
<dbReference type="PANTHER" id="PTHR46797">
    <property type="entry name" value="HTH-TYPE TRANSCRIPTIONAL REGULATOR"/>
    <property type="match status" value="1"/>
</dbReference>
<dbReference type="PANTHER" id="PTHR46797:SF23">
    <property type="entry name" value="HTH-TYPE TRANSCRIPTIONAL REGULATOR SUTR"/>
    <property type="match status" value="1"/>
</dbReference>
<dbReference type="EMBL" id="FLYE01000045">
    <property type="protein sequence ID" value="SCA57499.1"/>
    <property type="molecule type" value="Genomic_DNA"/>
</dbReference>
<dbReference type="InterPro" id="IPR010982">
    <property type="entry name" value="Lambda_DNA-bd_dom_sf"/>
</dbReference>
<keyword evidence="2" id="KW-0805">Transcription regulation</keyword>
<reference evidence="6 7" key="1">
    <citation type="submission" date="2016-07" db="EMBL/GenBank/DDBJ databases">
        <authorList>
            <person name="Lefevre C.T."/>
        </authorList>
    </citation>
    <scope>NUCLEOTIDE SEQUENCE [LARGE SCALE GENOMIC DNA]</scope>
    <source>
        <strain evidence="6">PR1</strain>
    </source>
</reference>
<dbReference type="STRING" id="1867952.MTBPR1_60012"/>
<dbReference type="SMART" id="SM00530">
    <property type="entry name" value="HTH_XRE"/>
    <property type="match status" value="1"/>
</dbReference>
<dbReference type="Pfam" id="PF09856">
    <property type="entry name" value="ScfRs"/>
    <property type="match status" value="1"/>
</dbReference>
<dbReference type="InterPro" id="IPR001387">
    <property type="entry name" value="Cro/C1-type_HTH"/>
</dbReference>
<dbReference type="InterPro" id="IPR010359">
    <property type="entry name" value="IrrE_HExxH"/>
</dbReference>
<dbReference type="PROSITE" id="PS50943">
    <property type="entry name" value="HTH_CROC1"/>
    <property type="match status" value="1"/>
</dbReference>
<dbReference type="Pfam" id="PF06114">
    <property type="entry name" value="Peptidase_M78"/>
    <property type="match status" value="1"/>
</dbReference>
<name>A0A1C3RJS9_9PROT</name>
<evidence type="ECO:0000313" key="7">
    <source>
        <dbReference type="Proteomes" id="UP000231658"/>
    </source>
</evidence>
<sequence length="523" mass="58662">MPRAPIGLKIKKQRKSIGVTQAQLAERLGISPSYLNLIENNKRAIGGKLLQRISSELGMEIGALDGESDRRLIMELHELTTDPLFQNMDLTHETAPNLVGQHPRWARALKTLYRTYLDQAQTINALSDRLNYAPYIDEAVFRMLTNATAIQSSSEILGSSSGMSDTDKERFLSILSEESQKLSSVAEGLSGFMDNAKVQTRSLTPAEEVDDFIMEHGGYFDELENAAHDLVKEADIHAGDTESRLQDFLAKKFDVHVQFAQEGRLGQTGKFHQCSYNQITRTLEVPNYASSQTRRYEMACLLVELSFSSVISDEIKKSNMLISPVAQEWAASELIAYMARALLMPYDEFFEDAVRQRYDVDVLSRKYTVSFQQAASRLASLRKNGSQGIPFALMHTNPAGHILKRLTLPRLPIPRHGSACPIWDIYSSFQTPGRIVRQLAVFPNKERFLFFAKAETIDHTGFSQPRVLKATMLACDASHAEQTVYAEGLDMNADNLITKVGLNCRLCSWGDCAHREEDPILSQ</sequence>
<evidence type="ECO:0000256" key="1">
    <source>
        <dbReference type="ARBA" id="ARBA00007227"/>
    </source>
</evidence>
<dbReference type="AlphaFoldDB" id="A0A1C3RJS9"/>
<gene>
    <name evidence="6" type="ORF">MTBPR1_60012</name>
</gene>
<keyword evidence="4" id="KW-0804">Transcription</keyword>
<evidence type="ECO:0000256" key="2">
    <source>
        <dbReference type="ARBA" id="ARBA00023015"/>
    </source>
</evidence>
<protein>
    <submittedName>
        <fullName evidence="6">Transcriptional regulator, XRE family protein</fullName>
    </submittedName>
</protein>
<dbReference type="Pfam" id="PF01381">
    <property type="entry name" value="HTH_3"/>
    <property type="match status" value="1"/>
</dbReference>
<feature type="domain" description="HTH cro/C1-type" evidence="5">
    <location>
        <begin position="10"/>
        <end position="64"/>
    </location>
</feature>
<comment type="similarity">
    <text evidence="1">Belongs to the short-chain fatty acyl-CoA assimilation regulator (ScfR) family.</text>
</comment>
<keyword evidence="7" id="KW-1185">Reference proteome</keyword>
<dbReference type="CDD" id="cd00093">
    <property type="entry name" value="HTH_XRE"/>
    <property type="match status" value="1"/>
</dbReference>
<proteinExistence type="inferred from homology"/>
<dbReference type="OrthoDB" id="1123084at2"/>
<dbReference type="InterPro" id="IPR018653">
    <property type="entry name" value="ScfR_C"/>
</dbReference>
<accession>A0A1C3RJS9</accession>
<dbReference type="InterPro" id="IPR050807">
    <property type="entry name" value="TransReg_Diox_bact_type"/>
</dbReference>
<dbReference type="GO" id="GO:0003700">
    <property type="term" value="F:DNA-binding transcription factor activity"/>
    <property type="evidence" value="ECO:0007669"/>
    <property type="project" value="TreeGrafter"/>
</dbReference>
<evidence type="ECO:0000259" key="5">
    <source>
        <dbReference type="PROSITE" id="PS50943"/>
    </source>
</evidence>
<dbReference type="SUPFAM" id="SSF47413">
    <property type="entry name" value="lambda repressor-like DNA-binding domains"/>
    <property type="match status" value="1"/>
</dbReference>
<keyword evidence="3" id="KW-0238">DNA-binding</keyword>